<dbReference type="AlphaFoldDB" id="A0A8X6VR07"/>
<accession>A0A8X6VR07</accession>
<evidence type="ECO:0000313" key="1">
    <source>
        <dbReference type="EMBL" id="GFY17135.1"/>
    </source>
</evidence>
<comment type="caution">
    <text evidence="1">The sequence shown here is derived from an EMBL/GenBank/DDBJ whole genome shotgun (WGS) entry which is preliminary data.</text>
</comment>
<keyword evidence="2" id="KW-1185">Reference proteome</keyword>
<evidence type="ECO:0000313" key="2">
    <source>
        <dbReference type="Proteomes" id="UP000887159"/>
    </source>
</evidence>
<sequence length="111" mass="12224">MIITRASCSCISGVAAWSTLDLSRNLLTPRDIFPRQPAVCNEMQKRSAGPLIPEQMEVEPERDALNLQLSGHRKGSLFSQTTVLNSNNLLISLITSMHNSVNNSCDVNKLN</sequence>
<reference evidence="1" key="1">
    <citation type="submission" date="2020-08" db="EMBL/GenBank/DDBJ databases">
        <title>Multicomponent nature underlies the extraordinary mechanical properties of spider dragline silk.</title>
        <authorList>
            <person name="Kono N."/>
            <person name="Nakamura H."/>
            <person name="Mori M."/>
            <person name="Yoshida Y."/>
            <person name="Ohtoshi R."/>
            <person name="Malay A.D."/>
            <person name="Moran D.A.P."/>
            <person name="Tomita M."/>
            <person name="Numata K."/>
            <person name="Arakawa K."/>
        </authorList>
    </citation>
    <scope>NUCLEOTIDE SEQUENCE</scope>
</reference>
<dbReference type="Proteomes" id="UP000887159">
    <property type="component" value="Unassembled WGS sequence"/>
</dbReference>
<protein>
    <submittedName>
        <fullName evidence="1">Uncharacterized protein</fullName>
    </submittedName>
</protein>
<name>A0A8X6VR07_TRICX</name>
<proteinExistence type="predicted"/>
<gene>
    <name evidence="1" type="ORF">TNCV_1089111</name>
</gene>
<organism evidence="1 2">
    <name type="scientific">Trichonephila clavipes</name>
    <name type="common">Golden silk orbweaver</name>
    <name type="synonym">Nephila clavipes</name>
    <dbReference type="NCBI Taxonomy" id="2585209"/>
    <lineage>
        <taxon>Eukaryota</taxon>
        <taxon>Metazoa</taxon>
        <taxon>Ecdysozoa</taxon>
        <taxon>Arthropoda</taxon>
        <taxon>Chelicerata</taxon>
        <taxon>Arachnida</taxon>
        <taxon>Araneae</taxon>
        <taxon>Araneomorphae</taxon>
        <taxon>Entelegynae</taxon>
        <taxon>Araneoidea</taxon>
        <taxon>Nephilidae</taxon>
        <taxon>Trichonephila</taxon>
    </lineage>
</organism>
<dbReference type="EMBL" id="BMAU01021343">
    <property type="protein sequence ID" value="GFY17135.1"/>
    <property type="molecule type" value="Genomic_DNA"/>
</dbReference>